<proteinExistence type="inferred from homology"/>
<evidence type="ECO:0000313" key="14">
    <source>
        <dbReference type="Proteomes" id="UP000002280"/>
    </source>
</evidence>
<evidence type="ECO:0000256" key="3">
    <source>
        <dbReference type="ARBA" id="ARBA00010883"/>
    </source>
</evidence>
<dbReference type="PANTHER" id="PTHR46209:SF2">
    <property type="entry name" value="SORTING NEXIN-10"/>
    <property type="match status" value="1"/>
</dbReference>
<name>A0A5F8HJX9_MONDO</name>
<dbReference type="STRING" id="13616.ENSMODP00000060425"/>
<evidence type="ECO:0000256" key="9">
    <source>
        <dbReference type="ARBA" id="ARBA00023136"/>
    </source>
</evidence>
<sequence length="306" mass="34789">MKPEKRHREGPRRLLCLRIIVSCWTGKTDPSVHWAEGTSPGLPGQPRPSSLRMETGLLLAACGPGRPVVSGHGEDSGKVIKTNFCQMEPASSSGKQKALLVRGDPERLRKWEEFVSVWVRDPRIQKEDFWHSYVDYEIFIHTNSMCFTMKTSCVRRRFREFVWLRERLQSNALLIQVPELPSKTLFFNINNREHVDQRRRGLEDFLRKILQNALLLSDSRLHLFLQSHLSSEDIEACVSGQTRYSVSEAIQKFASSNRRFPKEDDEGGEKDNSIDYGSKSSSSGLGHSCEDSSPHGCKTSPALQES</sequence>
<reference evidence="13" key="2">
    <citation type="submission" date="2025-08" db="UniProtKB">
        <authorList>
            <consortium name="Ensembl"/>
        </authorList>
    </citation>
    <scope>IDENTIFICATION</scope>
</reference>
<evidence type="ECO:0000313" key="13">
    <source>
        <dbReference type="Ensembl" id="ENSMODP00000060425.1"/>
    </source>
</evidence>
<evidence type="ECO:0000256" key="1">
    <source>
        <dbReference type="ARBA" id="ARBA00004177"/>
    </source>
</evidence>
<keyword evidence="7" id="KW-0653">Protein transport</keyword>
<evidence type="ECO:0000256" key="10">
    <source>
        <dbReference type="ARBA" id="ARBA00029433"/>
    </source>
</evidence>
<dbReference type="CTD" id="29887"/>
<dbReference type="InterPro" id="IPR001683">
    <property type="entry name" value="PX_dom"/>
</dbReference>
<dbReference type="Pfam" id="PF00787">
    <property type="entry name" value="PX"/>
    <property type="match status" value="1"/>
</dbReference>
<evidence type="ECO:0000259" key="12">
    <source>
        <dbReference type="PROSITE" id="PS50195"/>
    </source>
</evidence>
<accession>A0A5F8HJX9</accession>
<dbReference type="GO" id="GO:0060271">
    <property type="term" value="P:cilium assembly"/>
    <property type="evidence" value="ECO:0000318"/>
    <property type="project" value="GO_Central"/>
</dbReference>
<dbReference type="Bgee" id="ENSMODG00000040432">
    <property type="expression patterns" value="Expressed in skeletal muscle tissue and 19 other cell types or tissues"/>
</dbReference>
<keyword evidence="4" id="KW-0813">Transport</keyword>
<dbReference type="SUPFAM" id="SSF64268">
    <property type="entry name" value="PX domain"/>
    <property type="match status" value="1"/>
</dbReference>
<gene>
    <name evidence="13" type="primary">SNX10</name>
</gene>
<dbReference type="KEGG" id="mdo:100012982"/>
<dbReference type="InterPro" id="IPR036871">
    <property type="entry name" value="PX_dom_sf"/>
</dbReference>
<dbReference type="InParanoid" id="A0A5F8HJX9"/>
<dbReference type="Ensembl" id="ENSMODT00000072158.1">
    <property type="protein sequence ID" value="ENSMODP00000060425.1"/>
    <property type="gene ID" value="ENSMODG00000040432.1"/>
</dbReference>
<reference evidence="13 14" key="1">
    <citation type="journal article" date="2007" name="Nature">
        <title>Genome of the marsupial Monodelphis domestica reveals innovation in non-coding sequences.</title>
        <authorList>
            <person name="Mikkelsen T.S."/>
            <person name="Wakefield M.J."/>
            <person name="Aken B."/>
            <person name="Amemiya C.T."/>
            <person name="Chang J.L."/>
            <person name="Duke S."/>
            <person name="Garber M."/>
            <person name="Gentles A.J."/>
            <person name="Goodstadt L."/>
            <person name="Heger A."/>
            <person name="Jurka J."/>
            <person name="Kamal M."/>
            <person name="Mauceli E."/>
            <person name="Searle S.M."/>
            <person name="Sharpe T."/>
            <person name="Baker M.L."/>
            <person name="Batzer M.A."/>
            <person name="Benos P.V."/>
            <person name="Belov K."/>
            <person name="Clamp M."/>
            <person name="Cook A."/>
            <person name="Cuff J."/>
            <person name="Das R."/>
            <person name="Davidow L."/>
            <person name="Deakin J.E."/>
            <person name="Fazzari M.J."/>
            <person name="Glass J.L."/>
            <person name="Grabherr M."/>
            <person name="Greally J.M."/>
            <person name="Gu W."/>
            <person name="Hore T.A."/>
            <person name="Huttley G.A."/>
            <person name="Kleber M."/>
            <person name="Jirtle R.L."/>
            <person name="Koina E."/>
            <person name="Lee J.T."/>
            <person name="Mahony S."/>
            <person name="Marra M.A."/>
            <person name="Miller R.D."/>
            <person name="Nicholls R.D."/>
            <person name="Oda M."/>
            <person name="Papenfuss A.T."/>
            <person name="Parra Z.E."/>
            <person name="Pollock D.D."/>
            <person name="Ray D.A."/>
            <person name="Schein J.E."/>
            <person name="Speed T.P."/>
            <person name="Thompson K."/>
            <person name="VandeBerg J.L."/>
            <person name="Wade C.M."/>
            <person name="Walker J.A."/>
            <person name="Waters P.D."/>
            <person name="Webber C."/>
            <person name="Weidman J.R."/>
            <person name="Xie X."/>
            <person name="Zody M.C."/>
            <person name="Baldwin J."/>
            <person name="Abdouelleil A."/>
            <person name="Abdulkadir J."/>
            <person name="Abebe A."/>
            <person name="Abera B."/>
            <person name="Abreu J."/>
            <person name="Acer S.C."/>
            <person name="Aftuck L."/>
            <person name="Alexander A."/>
            <person name="An P."/>
            <person name="Anderson E."/>
            <person name="Anderson S."/>
            <person name="Arachi H."/>
            <person name="Azer M."/>
            <person name="Bachantsang P."/>
            <person name="Barry A."/>
            <person name="Bayul T."/>
            <person name="Berlin A."/>
            <person name="Bessette D."/>
            <person name="Bloom T."/>
            <person name="Bloom T."/>
            <person name="Boguslavskiy L."/>
            <person name="Bonnet C."/>
            <person name="Boukhgalter B."/>
            <person name="Bourzgui I."/>
            <person name="Brown A."/>
            <person name="Cahill P."/>
            <person name="Channer S."/>
            <person name="Cheshatsang Y."/>
            <person name="Chuda L."/>
            <person name="Citroen M."/>
            <person name="Collymore A."/>
            <person name="Cooke P."/>
            <person name="Costello M."/>
            <person name="D'Aco K."/>
            <person name="Daza R."/>
            <person name="De Haan G."/>
            <person name="DeGray S."/>
            <person name="DeMaso C."/>
            <person name="Dhargay N."/>
            <person name="Dooley K."/>
            <person name="Dooley E."/>
            <person name="Doricent M."/>
            <person name="Dorje P."/>
            <person name="Dorjee K."/>
            <person name="Dupes A."/>
            <person name="Elong R."/>
            <person name="Falk J."/>
            <person name="Farina A."/>
            <person name="Faro S."/>
            <person name="Ferguson D."/>
            <person name="Fisher S."/>
            <person name="Foley C.D."/>
            <person name="Franke A."/>
            <person name="Friedrich D."/>
            <person name="Gadbois L."/>
            <person name="Gearin G."/>
            <person name="Gearin C.R."/>
            <person name="Giannoukos G."/>
            <person name="Goode T."/>
            <person name="Graham J."/>
            <person name="Grandbois E."/>
            <person name="Grewal S."/>
            <person name="Gyaltsen K."/>
            <person name="Hafez N."/>
            <person name="Hagos B."/>
            <person name="Hall J."/>
            <person name="Henson C."/>
            <person name="Hollinger A."/>
            <person name="Honan T."/>
            <person name="Huard M.D."/>
            <person name="Hughes L."/>
            <person name="Hurhula B."/>
            <person name="Husby M.E."/>
            <person name="Kamat A."/>
            <person name="Kanga B."/>
            <person name="Kashin S."/>
            <person name="Khazanovich D."/>
            <person name="Kisner P."/>
            <person name="Lance K."/>
            <person name="Lara M."/>
            <person name="Lee W."/>
            <person name="Lennon N."/>
            <person name="Letendre F."/>
            <person name="LeVine R."/>
            <person name="Lipovsky A."/>
            <person name="Liu X."/>
            <person name="Liu J."/>
            <person name="Liu S."/>
            <person name="Lokyitsang T."/>
            <person name="Lokyitsang Y."/>
            <person name="Lubonja R."/>
            <person name="Lui A."/>
            <person name="MacDonald P."/>
            <person name="Magnisalis V."/>
            <person name="Maru K."/>
            <person name="Matthews C."/>
            <person name="McCusker W."/>
            <person name="McDonough S."/>
            <person name="Mehta T."/>
            <person name="Meldrim J."/>
            <person name="Meneus L."/>
            <person name="Mihai O."/>
            <person name="Mihalev A."/>
            <person name="Mihova T."/>
            <person name="Mittelman R."/>
            <person name="Mlenga V."/>
            <person name="Montmayeur A."/>
            <person name="Mulrain L."/>
            <person name="Navidi A."/>
            <person name="Naylor J."/>
            <person name="Negash T."/>
            <person name="Nguyen T."/>
            <person name="Nguyen N."/>
            <person name="Nicol R."/>
            <person name="Norbu C."/>
            <person name="Norbu N."/>
            <person name="Novod N."/>
            <person name="O'Neill B."/>
            <person name="Osman S."/>
            <person name="Markiewicz E."/>
            <person name="Oyono O.L."/>
            <person name="Patti C."/>
            <person name="Phunkhang P."/>
            <person name="Pierre F."/>
            <person name="Priest M."/>
            <person name="Raghuraman S."/>
            <person name="Rege F."/>
            <person name="Reyes R."/>
            <person name="Rise C."/>
            <person name="Rogov P."/>
            <person name="Ross K."/>
            <person name="Ryan E."/>
            <person name="Settipalli S."/>
            <person name="Shea T."/>
            <person name="Sherpa N."/>
            <person name="Shi L."/>
            <person name="Shih D."/>
            <person name="Sparrow T."/>
            <person name="Spaulding J."/>
            <person name="Stalker J."/>
            <person name="Stange-Thomann N."/>
            <person name="Stavropoulos S."/>
            <person name="Stone C."/>
            <person name="Strader C."/>
            <person name="Tesfaye S."/>
            <person name="Thomson T."/>
            <person name="Thoulutsang Y."/>
            <person name="Thoulutsang D."/>
            <person name="Topham K."/>
            <person name="Topping I."/>
            <person name="Tsamla T."/>
            <person name="Vassiliev H."/>
            <person name="Vo A."/>
            <person name="Wangchuk T."/>
            <person name="Wangdi T."/>
            <person name="Weiand M."/>
            <person name="Wilkinson J."/>
            <person name="Wilson A."/>
            <person name="Yadav S."/>
            <person name="Young G."/>
            <person name="Yu Q."/>
            <person name="Zembek L."/>
            <person name="Zhong D."/>
            <person name="Zimmer A."/>
            <person name="Zwirko Z."/>
            <person name="Jaffe D.B."/>
            <person name="Alvarez P."/>
            <person name="Brockman W."/>
            <person name="Butler J."/>
            <person name="Chin C."/>
            <person name="Gnerre S."/>
            <person name="MacCallum I."/>
            <person name="Graves J.A."/>
            <person name="Ponting C.P."/>
            <person name="Breen M."/>
            <person name="Samollow P.B."/>
            <person name="Lander E.S."/>
            <person name="Lindblad-Toh K."/>
        </authorList>
    </citation>
    <scope>NUCLEOTIDE SEQUENCE [LARGE SCALE GENOMIC DNA]</scope>
</reference>
<dbReference type="GO" id="GO:0016050">
    <property type="term" value="P:vesicle organization"/>
    <property type="evidence" value="ECO:0000318"/>
    <property type="project" value="GO_Central"/>
</dbReference>
<evidence type="ECO:0000256" key="7">
    <source>
        <dbReference type="ARBA" id="ARBA00022927"/>
    </source>
</evidence>
<dbReference type="PANTHER" id="PTHR46209">
    <property type="entry name" value="PX DOMAIN-CONTAINING PROTEIN"/>
    <property type="match status" value="1"/>
</dbReference>
<feature type="domain" description="PX" evidence="12">
    <location>
        <begin position="114"/>
        <end position="231"/>
    </location>
</feature>
<reference evidence="13" key="3">
    <citation type="submission" date="2025-09" db="UniProtKB">
        <authorList>
            <consortium name="Ensembl"/>
        </authorList>
    </citation>
    <scope>IDENTIFICATION</scope>
</reference>
<keyword evidence="14" id="KW-1185">Reference proteome</keyword>
<evidence type="ECO:0000256" key="5">
    <source>
        <dbReference type="ARBA" id="ARBA00022490"/>
    </source>
</evidence>
<comment type="subcellular location">
    <subcellularLocation>
        <location evidence="2">Cytoplasm</location>
    </subcellularLocation>
    <subcellularLocation>
        <location evidence="10">Endomembrane system</location>
        <topology evidence="10">Peripheral membrane protein</topology>
        <orientation evidence="10">Cytoplasmic side</orientation>
    </subcellularLocation>
    <subcellularLocation>
        <location evidence="1">Endosome</location>
    </subcellularLocation>
</comment>
<dbReference type="OrthoDB" id="5227681at2759"/>
<dbReference type="FunCoup" id="A0A5F8HJX9">
    <property type="interactions" value="493"/>
</dbReference>
<keyword evidence="8" id="KW-0446">Lipid-binding</keyword>
<dbReference type="FunFam" id="3.30.1520.10:FF:000012">
    <property type="entry name" value="Sorting nexin 10"/>
    <property type="match status" value="1"/>
</dbReference>
<dbReference type="Gene3D" id="3.30.1520.10">
    <property type="entry name" value="Phox-like domain"/>
    <property type="match status" value="1"/>
</dbReference>
<dbReference type="OMA" id="NINNREH"/>
<protein>
    <submittedName>
        <fullName evidence="13">Sorting nexin 10</fullName>
    </submittedName>
</protein>
<dbReference type="AlphaFoldDB" id="A0A5F8HJX9"/>
<dbReference type="GeneID" id="100012982"/>
<dbReference type="GO" id="GO:1901981">
    <property type="term" value="F:phosphatidylinositol phosphate binding"/>
    <property type="evidence" value="ECO:0000318"/>
    <property type="project" value="GO_Central"/>
</dbReference>
<evidence type="ECO:0000256" key="8">
    <source>
        <dbReference type="ARBA" id="ARBA00023121"/>
    </source>
</evidence>
<dbReference type="GO" id="GO:0005768">
    <property type="term" value="C:endosome"/>
    <property type="evidence" value="ECO:0000318"/>
    <property type="project" value="GO_Central"/>
</dbReference>
<dbReference type="GeneTree" id="ENSGT00940000156007"/>
<evidence type="ECO:0000256" key="2">
    <source>
        <dbReference type="ARBA" id="ARBA00004496"/>
    </source>
</evidence>
<evidence type="ECO:0000256" key="6">
    <source>
        <dbReference type="ARBA" id="ARBA00022753"/>
    </source>
</evidence>
<organism evidence="13 14">
    <name type="scientific">Monodelphis domestica</name>
    <name type="common">Gray short-tailed opossum</name>
    <dbReference type="NCBI Taxonomy" id="13616"/>
    <lineage>
        <taxon>Eukaryota</taxon>
        <taxon>Metazoa</taxon>
        <taxon>Chordata</taxon>
        <taxon>Craniata</taxon>
        <taxon>Vertebrata</taxon>
        <taxon>Euteleostomi</taxon>
        <taxon>Mammalia</taxon>
        <taxon>Metatheria</taxon>
        <taxon>Didelphimorphia</taxon>
        <taxon>Didelphidae</taxon>
        <taxon>Monodelphis</taxon>
    </lineage>
</organism>
<dbReference type="CDD" id="cd06898">
    <property type="entry name" value="PX_SNX10"/>
    <property type="match status" value="1"/>
</dbReference>
<keyword evidence="9" id="KW-0472">Membrane</keyword>
<dbReference type="Proteomes" id="UP000002280">
    <property type="component" value="Chromosome 8"/>
</dbReference>
<dbReference type="GO" id="GO:0006886">
    <property type="term" value="P:intracellular protein transport"/>
    <property type="evidence" value="ECO:0007669"/>
    <property type="project" value="InterPro"/>
</dbReference>
<keyword evidence="6" id="KW-0967">Endosome</keyword>
<evidence type="ECO:0000256" key="4">
    <source>
        <dbReference type="ARBA" id="ARBA00022448"/>
    </source>
</evidence>
<feature type="compositionally biased region" description="Low complexity" evidence="11">
    <location>
        <begin position="274"/>
        <end position="287"/>
    </location>
</feature>
<evidence type="ECO:0000256" key="11">
    <source>
        <dbReference type="SAM" id="MobiDB-lite"/>
    </source>
</evidence>
<feature type="region of interest" description="Disordered" evidence="11">
    <location>
        <begin position="256"/>
        <end position="306"/>
    </location>
</feature>
<comment type="similarity">
    <text evidence="3">Belongs to the sorting nexin family.</text>
</comment>
<dbReference type="PROSITE" id="PS50195">
    <property type="entry name" value="PX"/>
    <property type="match status" value="1"/>
</dbReference>
<dbReference type="RefSeq" id="XP_056656425.1">
    <property type="nucleotide sequence ID" value="XM_056800447.1"/>
</dbReference>
<dbReference type="SMART" id="SM00312">
    <property type="entry name" value="PX"/>
    <property type="match status" value="1"/>
</dbReference>
<dbReference type="InterPro" id="IPR043544">
    <property type="entry name" value="SNX10/11"/>
</dbReference>
<keyword evidence="5" id="KW-0963">Cytoplasm</keyword>